<dbReference type="EMBL" id="FNGV01000001">
    <property type="protein sequence ID" value="SDL35078.1"/>
    <property type="molecule type" value="Genomic_DNA"/>
</dbReference>
<dbReference type="SUPFAM" id="SSF52218">
    <property type="entry name" value="Flavoproteins"/>
    <property type="match status" value="1"/>
</dbReference>
<dbReference type="InterPro" id="IPR050712">
    <property type="entry name" value="NAD(P)H-dep_reductase"/>
</dbReference>
<dbReference type="GO" id="GO:0005829">
    <property type="term" value="C:cytosol"/>
    <property type="evidence" value="ECO:0007669"/>
    <property type="project" value="TreeGrafter"/>
</dbReference>
<name>A0A1G9JCC0_9FLAO</name>
<dbReference type="GO" id="GO:0016491">
    <property type="term" value="F:oxidoreductase activity"/>
    <property type="evidence" value="ECO:0007669"/>
    <property type="project" value="InterPro"/>
</dbReference>
<dbReference type="PANTHER" id="PTHR30543:SF21">
    <property type="entry name" value="NAD(P)H-DEPENDENT FMN REDUCTASE LOT6"/>
    <property type="match status" value="1"/>
</dbReference>
<proteinExistence type="predicted"/>
<dbReference type="STRING" id="192904.SAMN04488514_101495"/>
<dbReference type="OrthoDB" id="9812295at2"/>
<organism evidence="2 3">
    <name type="scientific">Kriegella aquimaris</name>
    <dbReference type="NCBI Taxonomy" id="192904"/>
    <lineage>
        <taxon>Bacteria</taxon>
        <taxon>Pseudomonadati</taxon>
        <taxon>Bacteroidota</taxon>
        <taxon>Flavobacteriia</taxon>
        <taxon>Flavobacteriales</taxon>
        <taxon>Flavobacteriaceae</taxon>
        <taxon>Kriegella</taxon>
    </lineage>
</organism>
<keyword evidence="3" id="KW-1185">Reference proteome</keyword>
<evidence type="ECO:0000259" key="1">
    <source>
        <dbReference type="Pfam" id="PF03358"/>
    </source>
</evidence>
<dbReference type="GO" id="GO:0010181">
    <property type="term" value="F:FMN binding"/>
    <property type="evidence" value="ECO:0007669"/>
    <property type="project" value="TreeGrafter"/>
</dbReference>
<dbReference type="InterPro" id="IPR029039">
    <property type="entry name" value="Flavoprotein-like_sf"/>
</dbReference>
<reference evidence="2 3" key="1">
    <citation type="submission" date="2016-10" db="EMBL/GenBank/DDBJ databases">
        <authorList>
            <person name="de Groot N.N."/>
        </authorList>
    </citation>
    <scope>NUCLEOTIDE SEQUENCE [LARGE SCALE GENOMIC DNA]</scope>
    <source>
        <strain evidence="2 3">DSM 19886</strain>
    </source>
</reference>
<evidence type="ECO:0000313" key="2">
    <source>
        <dbReference type="EMBL" id="SDL35078.1"/>
    </source>
</evidence>
<dbReference type="Gene3D" id="3.40.50.360">
    <property type="match status" value="1"/>
</dbReference>
<dbReference type="Proteomes" id="UP000199440">
    <property type="component" value="Unassembled WGS sequence"/>
</dbReference>
<dbReference type="Pfam" id="PF03358">
    <property type="entry name" value="FMN_red"/>
    <property type="match status" value="1"/>
</dbReference>
<dbReference type="PANTHER" id="PTHR30543">
    <property type="entry name" value="CHROMATE REDUCTASE"/>
    <property type="match status" value="1"/>
</dbReference>
<dbReference type="AlphaFoldDB" id="A0A1G9JCC0"/>
<accession>A0A1G9JCC0</accession>
<feature type="domain" description="NADPH-dependent FMN reductase-like" evidence="1">
    <location>
        <begin position="7"/>
        <end position="138"/>
    </location>
</feature>
<protein>
    <submittedName>
        <fullName evidence="2">NAD(P)H-dependent FMN reductase</fullName>
    </submittedName>
</protein>
<gene>
    <name evidence="2" type="ORF">SAMN04488514_101495</name>
</gene>
<dbReference type="RefSeq" id="WP_089884897.1">
    <property type="nucleotide sequence ID" value="NZ_FNGV01000001.1"/>
</dbReference>
<evidence type="ECO:0000313" key="3">
    <source>
        <dbReference type="Proteomes" id="UP000199440"/>
    </source>
</evidence>
<sequence length="184" mass="20255">MIEKKSIIGICGSASRDSTNLAILKFIAELGTSDFNLKIVDNLSELPHFKTELTDKNVPEIIVDFRNTIANADGIIVCTPEYVFSIPSGLKNMIEWCVSTTVFSDKPVGLITASASGVKAHEELKLIMETIQTNFTDETTLLIQGVKGKVDKEVGITDENTRSQLKKFIRAFKDLLQKPAINHG</sequence>
<dbReference type="InterPro" id="IPR005025">
    <property type="entry name" value="FMN_Rdtase-like_dom"/>
</dbReference>